<name>A0A1M2V286_TRAPU</name>
<protein>
    <submittedName>
        <fullName evidence="2">Uncharacterized protein</fullName>
    </submittedName>
</protein>
<dbReference type="STRING" id="154538.A0A1M2V286"/>
<feature type="region of interest" description="Disordered" evidence="1">
    <location>
        <begin position="1"/>
        <end position="62"/>
    </location>
</feature>
<evidence type="ECO:0000313" key="3">
    <source>
        <dbReference type="Proteomes" id="UP000184267"/>
    </source>
</evidence>
<gene>
    <name evidence="2" type="ORF">TRAPUB_7745</name>
</gene>
<reference evidence="2 3" key="1">
    <citation type="submission" date="2016-10" db="EMBL/GenBank/DDBJ databases">
        <title>Genome sequence of the basidiomycete white-rot fungus Trametes pubescens.</title>
        <authorList>
            <person name="Makela M.R."/>
            <person name="Granchi Z."/>
            <person name="Peng M."/>
            <person name="De Vries R.P."/>
            <person name="Grigoriev I."/>
            <person name="Riley R."/>
            <person name="Hilden K."/>
        </authorList>
    </citation>
    <scope>NUCLEOTIDE SEQUENCE [LARGE SCALE GENOMIC DNA]</scope>
    <source>
        <strain evidence="2 3">FBCC735</strain>
    </source>
</reference>
<proteinExistence type="predicted"/>
<dbReference type="Proteomes" id="UP000184267">
    <property type="component" value="Unassembled WGS sequence"/>
</dbReference>
<organism evidence="2 3">
    <name type="scientific">Trametes pubescens</name>
    <name type="common">White-rot fungus</name>
    <dbReference type="NCBI Taxonomy" id="154538"/>
    <lineage>
        <taxon>Eukaryota</taxon>
        <taxon>Fungi</taxon>
        <taxon>Dikarya</taxon>
        <taxon>Basidiomycota</taxon>
        <taxon>Agaricomycotina</taxon>
        <taxon>Agaricomycetes</taxon>
        <taxon>Polyporales</taxon>
        <taxon>Polyporaceae</taxon>
        <taxon>Trametes</taxon>
    </lineage>
</organism>
<evidence type="ECO:0000256" key="1">
    <source>
        <dbReference type="SAM" id="MobiDB-lite"/>
    </source>
</evidence>
<evidence type="ECO:0000313" key="2">
    <source>
        <dbReference type="EMBL" id="OJT01689.1"/>
    </source>
</evidence>
<dbReference type="EMBL" id="MNAD01001723">
    <property type="protein sequence ID" value="OJT01689.1"/>
    <property type="molecule type" value="Genomic_DNA"/>
</dbReference>
<feature type="compositionally biased region" description="Polar residues" evidence="1">
    <location>
        <begin position="37"/>
        <end position="47"/>
    </location>
</feature>
<dbReference type="OrthoDB" id="2746071at2759"/>
<sequence>MTTRNSKIATSGRKHLDPETTPTSPRRPLPGLRIYSTARTPTRTNSFEEMEVTSLPDPRTPEHSHLAFQDVWNQTYMEISQDAVDRFVPELEATLSRANRMEDFIRFWTMLSTNATEAAYVFLIPMRHPEEAG</sequence>
<keyword evidence="3" id="KW-1185">Reference proteome</keyword>
<dbReference type="AlphaFoldDB" id="A0A1M2V286"/>
<accession>A0A1M2V286</accession>
<comment type="caution">
    <text evidence="2">The sequence shown here is derived from an EMBL/GenBank/DDBJ whole genome shotgun (WGS) entry which is preliminary data.</text>
</comment>